<dbReference type="Gene3D" id="3.90.1180.10">
    <property type="entry name" value="Ribosomal protein L13"/>
    <property type="match status" value="1"/>
</dbReference>
<organism evidence="5">
    <name type="scientific">Acanthoceras zachariasii</name>
    <dbReference type="NCBI Taxonomy" id="451788"/>
    <lineage>
        <taxon>Eukaryota</taxon>
        <taxon>Sar</taxon>
        <taxon>Stramenopiles</taxon>
        <taxon>Ochrophyta</taxon>
        <taxon>Bacillariophyta</taxon>
        <taxon>Coscinodiscophyceae</taxon>
        <taxon>Chaetocerotophycidae</taxon>
        <taxon>Chaetocerotales</taxon>
        <taxon>Acanthocerataceae</taxon>
        <taxon>Acanthoceras</taxon>
    </lineage>
</organism>
<dbReference type="InterPro" id="IPR005823">
    <property type="entry name" value="Ribosomal_uL13_bac-type"/>
</dbReference>
<dbReference type="HAMAP" id="MF_01366">
    <property type="entry name" value="Ribosomal_uL13"/>
    <property type="match status" value="1"/>
</dbReference>
<keyword evidence="3 4" id="KW-0687">Ribonucleoprotein</keyword>
<dbReference type="RefSeq" id="YP_009497786.1">
    <property type="nucleotide sequence ID" value="NC_038009.1"/>
</dbReference>
<reference evidence="5" key="1">
    <citation type="journal article" date="2018" name="Adv. Bot. Res.">
        <title>Evolution of the Plastid Genomes in Diatoms.</title>
        <authorList>
            <person name="Yu M."/>
            <person name="Ashworth M.P."/>
            <person name="Hajrah N.H."/>
            <person name="Khiyami M.A."/>
            <person name="Sabir M.J."/>
            <person name="Alhebshi A.M."/>
            <person name="Al-Malki A.L."/>
            <person name="Sabir J.S.M."/>
            <person name="Theriot E.C."/>
            <person name="Jansen R.K."/>
        </authorList>
    </citation>
    <scope>NUCLEOTIDE SEQUENCE</scope>
</reference>
<dbReference type="EMBL" id="MG755808">
    <property type="protein sequence ID" value="AWT40499.1"/>
    <property type="molecule type" value="Genomic_DNA"/>
</dbReference>
<dbReference type="PIRSF" id="PIRSF002181">
    <property type="entry name" value="Ribosomal_L13"/>
    <property type="match status" value="1"/>
</dbReference>
<dbReference type="AlphaFoldDB" id="A0A2U9NTX2"/>
<proteinExistence type="inferred from homology"/>
<dbReference type="InterPro" id="IPR036899">
    <property type="entry name" value="Ribosomal_uL13_sf"/>
</dbReference>
<gene>
    <name evidence="4 5" type="primary">rpl13</name>
</gene>
<evidence type="ECO:0000256" key="4">
    <source>
        <dbReference type="HAMAP-Rule" id="MF_01366"/>
    </source>
</evidence>
<dbReference type="GO" id="GO:0003729">
    <property type="term" value="F:mRNA binding"/>
    <property type="evidence" value="ECO:0007669"/>
    <property type="project" value="TreeGrafter"/>
</dbReference>
<evidence type="ECO:0000256" key="1">
    <source>
        <dbReference type="ARBA" id="ARBA00006227"/>
    </source>
</evidence>
<dbReference type="Pfam" id="PF00572">
    <property type="entry name" value="Ribosomal_L13"/>
    <property type="match status" value="1"/>
</dbReference>
<evidence type="ECO:0000256" key="2">
    <source>
        <dbReference type="ARBA" id="ARBA00022980"/>
    </source>
</evidence>
<accession>A0A2U9NTX2</accession>
<dbReference type="NCBIfam" id="TIGR01066">
    <property type="entry name" value="rplM_bact"/>
    <property type="match status" value="1"/>
</dbReference>
<evidence type="ECO:0000313" key="5">
    <source>
        <dbReference type="EMBL" id="AWT40499.1"/>
    </source>
</evidence>
<dbReference type="GO" id="GO:0006412">
    <property type="term" value="P:translation"/>
    <property type="evidence" value="ECO:0007669"/>
    <property type="project" value="UniProtKB-UniRule"/>
</dbReference>
<dbReference type="CDD" id="cd00392">
    <property type="entry name" value="Ribosomal_L13"/>
    <property type="match status" value="1"/>
</dbReference>
<keyword evidence="5" id="KW-0150">Chloroplast</keyword>
<keyword evidence="5" id="KW-0934">Plastid</keyword>
<keyword evidence="2 4" id="KW-0689">Ribosomal protein</keyword>
<protein>
    <recommendedName>
        <fullName evidence="4">Large ribosomal subunit protein uL13c</fullName>
    </recommendedName>
</protein>
<geneLocation type="chloroplast" evidence="5"/>
<dbReference type="GO" id="GO:0005762">
    <property type="term" value="C:mitochondrial large ribosomal subunit"/>
    <property type="evidence" value="ECO:0007669"/>
    <property type="project" value="TreeGrafter"/>
</dbReference>
<dbReference type="PANTHER" id="PTHR11545">
    <property type="entry name" value="RIBOSOMAL PROTEIN L13"/>
    <property type="match status" value="1"/>
</dbReference>
<comment type="similarity">
    <text evidence="1 4">Belongs to the universal ribosomal protein uL13 family.</text>
</comment>
<dbReference type="PANTHER" id="PTHR11545:SF41">
    <property type="entry name" value="50S RIBOSOMAL PROTEIN L13, CHLOROPLASTIC"/>
    <property type="match status" value="1"/>
</dbReference>
<dbReference type="GO" id="GO:0003735">
    <property type="term" value="F:structural constituent of ribosome"/>
    <property type="evidence" value="ECO:0007669"/>
    <property type="project" value="InterPro"/>
</dbReference>
<sequence length="145" mass="16562">MNETFIPASNYNKRKWYIIDCKGKQLGRISSSIVGLLCGKIKPSYHPAFDTGDYVILVNADDLSLDRKTERFYVFNPGRPGKSLKKLINGLPQRIIENCIYKMMPNGVAKKDLAQRLKIYKGSQHPHQAQNPIYIDNIESFTITQ</sequence>
<dbReference type="GeneID" id="36960466"/>
<dbReference type="GO" id="GO:0009507">
    <property type="term" value="C:chloroplast"/>
    <property type="evidence" value="ECO:0007669"/>
    <property type="project" value="UniProtKB-SubCell"/>
</dbReference>
<comment type="subunit">
    <text evidence="4">Part of the 50S ribosomal subunit.</text>
</comment>
<comment type="subcellular location">
    <subcellularLocation>
        <location evidence="4">Plastid</location>
        <location evidence="4">Chloroplast</location>
    </subcellularLocation>
</comment>
<dbReference type="GO" id="GO:0017148">
    <property type="term" value="P:negative regulation of translation"/>
    <property type="evidence" value="ECO:0007669"/>
    <property type="project" value="TreeGrafter"/>
</dbReference>
<dbReference type="InterPro" id="IPR005822">
    <property type="entry name" value="Ribosomal_uL13"/>
</dbReference>
<dbReference type="SUPFAM" id="SSF52161">
    <property type="entry name" value="Ribosomal protein L13"/>
    <property type="match status" value="1"/>
</dbReference>
<evidence type="ECO:0000256" key="3">
    <source>
        <dbReference type="ARBA" id="ARBA00023274"/>
    </source>
</evidence>
<name>A0A2U9NTX2_9STRA</name>